<keyword evidence="1" id="KW-1133">Transmembrane helix</keyword>
<evidence type="ECO:0000313" key="3">
    <source>
        <dbReference type="Proteomes" id="UP000030014"/>
    </source>
</evidence>
<name>A0A0A0HYW7_CLOBO</name>
<reference evidence="2 3" key="1">
    <citation type="submission" date="2014-01" db="EMBL/GenBank/DDBJ databases">
        <title>Plasmidome dynamics in the species complex Clostridium novyi sensu lato converts strains of independent lineages into distinctly different pathogens.</title>
        <authorList>
            <person name="Skarin H."/>
            <person name="Segerman B."/>
        </authorList>
    </citation>
    <scope>NUCLEOTIDE SEQUENCE [LARGE SCALE GENOMIC DNA]</scope>
    <source>
        <strain evidence="2 3">DC5</strain>
    </source>
</reference>
<gene>
    <name evidence="2" type="ORF">Z955_14640</name>
</gene>
<protein>
    <submittedName>
        <fullName evidence="2">Uncharacterized protein</fullName>
    </submittedName>
</protein>
<evidence type="ECO:0000313" key="2">
    <source>
        <dbReference type="EMBL" id="KGM93633.1"/>
    </source>
</evidence>
<feature type="transmembrane region" description="Helical" evidence="1">
    <location>
        <begin position="32"/>
        <end position="54"/>
    </location>
</feature>
<comment type="caution">
    <text evidence="2">The sequence shown here is derived from an EMBL/GenBank/DDBJ whole genome shotgun (WGS) entry which is preliminary data.</text>
</comment>
<dbReference type="Proteomes" id="UP000030014">
    <property type="component" value="Unassembled WGS sequence"/>
</dbReference>
<organism evidence="2 3">
    <name type="scientific">Clostridium botulinum C/D str. DC5</name>
    <dbReference type="NCBI Taxonomy" id="1443128"/>
    <lineage>
        <taxon>Bacteria</taxon>
        <taxon>Bacillati</taxon>
        <taxon>Bacillota</taxon>
        <taxon>Clostridia</taxon>
        <taxon>Eubacteriales</taxon>
        <taxon>Clostridiaceae</taxon>
        <taxon>Clostridium</taxon>
    </lineage>
</organism>
<keyword evidence="1" id="KW-0472">Membrane</keyword>
<accession>A0A0A0HYW7</accession>
<dbReference type="EMBL" id="JDRY01000165">
    <property type="protein sequence ID" value="KGM93633.1"/>
    <property type="molecule type" value="Genomic_DNA"/>
</dbReference>
<sequence length="64" mass="7359">MDAKGFNKRGKKVGRRYKSRKRIVATEKTKDVLYKFLGLPVGLSLFTLLIYGFFHIGSDCVNYI</sequence>
<proteinExistence type="predicted"/>
<keyword evidence="1" id="KW-0812">Transmembrane</keyword>
<evidence type="ECO:0000256" key="1">
    <source>
        <dbReference type="SAM" id="Phobius"/>
    </source>
</evidence>
<dbReference type="AlphaFoldDB" id="A0A0A0HYW7"/>